<dbReference type="OrthoDB" id="9781718at2"/>
<dbReference type="KEGG" id="sgp:SpiGrapes_0736"/>
<gene>
    <name evidence="4" type="primary">atpD</name>
    <name evidence="6" type="ordered locus">SpiGrapes_0736</name>
</gene>
<keyword evidence="4" id="KW-0375">Hydrogen ion transport</keyword>
<dbReference type="Proteomes" id="UP000005632">
    <property type="component" value="Chromosome"/>
</dbReference>
<dbReference type="Gene3D" id="1.10.287.3240">
    <property type="match status" value="1"/>
</dbReference>
<dbReference type="GO" id="GO:0046961">
    <property type="term" value="F:proton-transporting ATPase activity, rotational mechanism"/>
    <property type="evidence" value="ECO:0007669"/>
    <property type="project" value="InterPro"/>
</dbReference>
<dbReference type="InterPro" id="IPR002699">
    <property type="entry name" value="V_ATPase_D"/>
</dbReference>
<keyword evidence="4" id="KW-0066">ATP synthesis</keyword>
<feature type="coiled-coil region" evidence="5">
    <location>
        <begin position="142"/>
        <end position="169"/>
    </location>
</feature>
<dbReference type="EMBL" id="CP003155">
    <property type="protein sequence ID" value="AEV28572.1"/>
    <property type="molecule type" value="Genomic_DNA"/>
</dbReference>
<protein>
    <recommendedName>
        <fullName evidence="4">V-type ATP synthase subunit D</fullName>
    </recommendedName>
    <alternativeName>
        <fullName evidence="4">V-ATPase subunit D</fullName>
    </alternativeName>
</protein>
<comment type="function">
    <text evidence="4">Produces ATP from ADP in the presence of a proton gradient across the membrane.</text>
</comment>
<dbReference type="STRING" id="158190.SpiGrapes_0736"/>
<name>G8QYK9_SPHPG</name>
<keyword evidence="2 4" id="KW-0813">Transport</keyword>
<dbReference type="NCBIfam" id="TIGR00309">
    <property type="entry name" value="V_ATPase_subD"/>
    <property type="match status" value="1"/>
</dbReference>
<evidence type="ECO:0000256" key="4">
    <source>
        <dbReference type="HAMAP-Rule" id="MF_00271"/>
    </source>
</evidence>
<keyword evidence="7" id="KW-1185">Reference proteome</keyword>
<keyword evidence="3 4" id="KW-0406">Ion transport</keyword>
<dbReference type="AlphaFoldDB" id="G8QYK9"/>
<evidence type="ECO:0000256" key="3">
    <source>
        <dbReference type="ARBA" id="ARBA00023065"/>
    </source>
</evidence>
<comment type="similarity">
    <text evidence="1 4">Belongs to the V-ATPase D subunit family.</text>
</comment>
<dbReference type="HOGENOM" id="CLU_069688_2_0_12"/>
<evidence type="ECO:0000313" key="7">
    <source>
        <dbReference type="Proteomes" id="UP000005632"/>
    </source>
</evidence>
<sequence>MDTTLAPTRSNLLKLIDDLKFSQLGYDLLDQKRSILVTELLTLVDQAVDYQSRVDHSLIEAESTLSDSIMHMGRLKVANLSGAVNIEYGVQVGTRRVMGVALPKVDTTFTNHSPYFSSEGTSILAELSIDRYRETLELMGRLAELKVSIMRLAREVKKTIRKVNALEKIVIPNNQQTIDWMRGRIEEQERENFILLKVVKDRMERAKELKDSPAKVMTATVVDDTMKKGGSHGSTV</sequence>
<evidence type="ECO:0000313" key="6">
    <source>
        <dbReference type="EMBL" id="AEV28572.1"/>
    </source>
</evidence>
<organism evidence="6 7">
    <name type="scientific">Sphaerochaeta pleomorpha (strain ATCC BAA-1885 / DSM 22778 / Grapes)</name>
    <dbReference type="NCBI Taxonomy" id="158190"/>
    <lineage>
        <taxon>Bacteria</taxon>
        <taxon>Pseudomonadati</taxon>
        <taxon>Spirochaetota</taxon>
        <taxon>Spirochaetia</taxon>
        <taxon>Spirochaetales</taxon>
        <taxon>Sphaerochaetaceae</taxon>
        <taxon>Sphaerochaeta</taxon>
    </lineage>
</organism>
<keyword evidence="5" id="KW-0175">Coiled coil</keyword>
<dbReference type="GO" id="GO:0005524">
    <property type="term" value="F:ATP binding"/>
    <property type="evidence" value="ECO:0007669"/>
    <property type="project" value="UniProtKB-UniRule"/>
</dbReference>
<dbReference type="GO" id="GO:0046933">
    <property type="term" value="F:proton-transporting ATP synthase activity, rotational mechanism"/>
    <property type="evidence" value="ECO:0007669"/>
    <property type="project" value="UniProtKB-UniRule"/>
</dbReference>
<evidence type="ECO:0000256" key="2">
    <source>
        <dbReference type="ARBA" id="ARBA00022448"/>
    </source>
</evidence>
<evidence type="ECO:0000256" key="1">
    <source>
        <dbReference type="ARBA" id="ARBA00005850"/>
    </source>
</evidence>
<evidence type="ECO:0000256" key="5">
    <source>
        <dbReference type="SAM" id="Coils"/>
    </source>
</evidence>
<dbReference type="PANTHER" id="PTHR11671">
    <property type="entry name" value="V-TYPE ATP SYNTHASE SUBUNIT D"/>
    <property type="match status" value="1"/>
</dbReference>
<dbReference type="Pfam" id="PF01813">
    <property type="entry name" value="ATP-synt_D"/>
    <property type="match status" value="1"/>
</dbReference>
<reference evidence="6 7" key="1">
    <citation type="submission" date="2011-11" db="EMBL/GenBank/DDBJ databases">
        <title>Complete sequence of Spirochaeta sp. grapes.</title>
        <authorList>
            <consortium name="US DOE Joint Genome Institute"/>
            <person name="Lucas S."/>
            <person name="Han J."/>
            <person name="Lapidus A."/>
            <person name="Cheng J.-F."/>
            <person name="Goodwin L."/>
            <person name="Pitluck S."/>
            <person name="Peters L."/>
            <person name="Ovchinnikova G."/>
            <person name="Munk A.C."/>
            <person name="Detter J.C."/>
            <person name="Han C."/>
            <person name="Tapia R."/>
            <person name="Land M."/>
            <person name="Hauser L."/>
            <person name="Kyrpides N."/>
            <person name="Ivanova N."/>
            <person name="Pagani I."/>
            <person name="Ritalahtilisa K."/>
            <person name="Loeffler F."/>
            <person name="Woyke T."/>
        </authorList>
    </citation>
    <scope>NUCLEOTIDE SEQUENCE [LARGE SCALE GENOMIC DNA]</scope>
    <source>
        <strain evidence="7">ATCC BAA-1885 / DSM 22778 / Grapes</strain>
    </source>
</reference>
<dbReference type="eggNOG" id="COG1394">
    <property type="taxonomic scope" value="Bacteria"/>
</dbReference>
<dbReference type="HAMAP" id="MF_00271">
    <property type="entry name" value="ATP_synth_D_arch"/>
    <property type="match status" value="1"/>
</dbReference>
<proteinExistence type="inferred from homology"/>
<accession>G8QYK9</accession>
<dbReference type="GO" id="GO:0042777">
    <property type="term" value="P:proton motive force-driven plasma membrane ATP synthesis"/>
    <property type="evidence" value="ECO:0007669"/>
    <property type="project" value="UniProtKB-UniRule"/>
</dbReference>
<dbReference type="RefSeq" id="WP_014269421.1">
    <property type="nucleotide sequence ID" value="NC_016633.1"/>
</dbReference>